<organism evidence="4 5">
    <name type="scientific">Acrasis kona</name>
    <dbReference type="NCBI Taxonomy" id="1008807"/>
    <lineage>
        <taxon>Eukaryota</taxon>
        <taxon>Discoba</taxon>
        <taxon>Heterolobosea</taxon>
        <taxon>Tetramitia</taxon>
        <taxon>Eutetramitia</taxon>
        <taxon>Acrasidae</taxon>
        <taxon>Acrasis</taxon>
    </lineage>
</organism>
<name>A0AAW2Z7W7_9EUKA</name>
<keyword evidence="2" id="KW-0378">Hydrolase</keyword>
<dbReference type="PANTHER" id="PTHR43248">
    <property type="entry name" value="2-SUCCINYL-6-HYDROXY-2,4-CYCLOHEXADIENE-1-CARBOXYLATE SYNTHASE"/>
    <property type="match status" value="1"/>
</dbReference>
<dbReference type="InterPro" id="IPR000073">
    <property type="entry name" value="AB_hydrolase_1"/>
</dbReference>
<protein>
    <submittedName>
        <fullName evidence="4">Proline iminopeptidase</fullName>
    </submittedName>
</protein>
<dbReference type="Pfam" id="PF00561">
    <property type="entry name" value="Abhydrolase_1"/>
    <property type="match status" value="1"/>
</dbReference>
<accession>A0AAW2Z7W7</accession>
<reference evidence="4 5" key="1">
    <citation type="submission" date="2024-03" db="EMBL/GenBank/DDBJ databases">
        <title>The Acrasis kona genome and developmental transcriptomes reveal deep origins of eukaryotic multicellular pathways.</title>
        <authorList>
            <person name="Sheikh S."/>
            <person name="Fu C.-J."/>
            <person name="Brown M.W."/>
            <person name="Baldauf S.L."/>
        </authorList>
    </citation>
    <scope>NUCLEOTIDE SEQUENCE [LARGE SCALE GENOMIC DNA]</scope>
    <source>
        <strain evidence="4 5">ATCC MYA-3509</strain>
    </source>
</reference>
<dbReference type="GO" id="GO:0008233">
    <property type="term" value="F:peptidase activity"/>
    <property type="evidence" value="ECO:0007669"/>
    <property type="project" value="InterPro"/>
</dbReference>
<dbReference type="SUPFAM" id="SSF53474">
    <property type="entry name" value="alpha/beta-Hydrolases"/>
    <property type="match status" value="1"/>
</dbReference>
<dbReference type="PRINTS" id="PR00793">
    <property type="entry name" value="PROAMNOPTASE"/>
</dbReference>
<dbReference type="Gene3D" id="3.40.50.1820">
    <property type="entry name" value="alpha/beta hydrolase"/>
    <property type="match status" value="1"/>
</dbReference>
<comment type="caution">
    <text evidence="4">The sequence shown here is derived from an EMBL/GenBank/DDBJ whole genome shotgun (WGS) entry which is preliminary data.</text>
</comment>
<evidence type="ECO:0000313" key="5">
    <source>
        <dbReference type="Proteomes" id="UP001431209"/>
    </source>
</evidence>
<sequence length="440" mass="50270">MNETYKVPDIQVFERFFSCPLNYNDRQGPTITVFARQLIPFSKIEVGGTLPIICYLQGGPGYECSASPPDNSSWVKFFLDKGYQVILLDQRGTGLSTAINWQSLQALPSNEHVVQHLKCFRADSIVMDCEYIREALTQGRTDTKWSLIGQSFGGFCATTYLSLFPDSLHRVYITGGLPPMVVNPDKVYEATFKKLTKRNLLYYEKYPGDIVRVREIVHFLVNNVVKTPNAGTLTARRFLLIGIDLGFHGGFDRMHQTILRAHSDLRQIGTLSYKSIMNICNTPSFETNPLYAVLHESIYCQGDASKWSAERELEKQEQFHYLKALNENKPVFFLGEMVFSWCFQDFAELRPLEECAKAIASEEHWPALYDVSKLSKNKVPVAAIVYMDDMYVDYNLSLQTSDAVNGCKTWITNQYLHNAIRYESDTIFKQLTALLDCQEF</sequence>
<evidence type="ECO:0000256" key="1">
    <source>
        <dbReference type="ARBA" id="ARBA00010088"/>
    </source>
</evidence>
<proteinExistence type="inferred from homology"/>
<dbReference type="EMBL" id="JAOPGA020001125">
    <property type="protein sequence ID" value="KAL0485338.1"/>
    <property type="molecule type" value="Genomic_DNA"/>
</dbReference>
<dbReference type="AlphaFoldDB" id="A0AAW2Z7W7"/>
<dbReference type="InterPro" id="IPR029058">
    <property type="entry name" value="AB_hydrolase_fold"/>
</dbReference>
<comment type="similarity">
    <text evidence="1">Belongs to the peptidase S33 family.</text>
</comment>
<evidence type="ECO:0000259" key="3">
    <source>
        <dbReference type="Pfam" id="PF00561"/>
    </source>
</evidence>
<dbReference type="InterPro" id="IPR002410">
    <property type="entry name" value="Peptidase_S33"/>
</dbReference>
<evidence type="ECO:0000256" key="2">
    <source>
        <dbReference type="ARBA" id="ARBA00022801"/>
    </source>
</evidence>
<dbReference type="PANTHER" id="PTHR43248:SF2">
    <property type="entry name" value="PROLYL AMINOPEPTIDASE"/>
    <property type="match status" value="1"/>
</dbReference>
<dbReference type="GO" id="GO:0006508">
    <property type="term" value="P:proteolysis"/>
    <property type="evidence" value="ECO:0007669"/>
    <property type="project" value="InterPro"/>
</dbReference>
<dbReference type="Proteomes" id="UP001431209">
    <property type="component" value="Unassembled WGS sequence"/>
</dbReference>
<gene>
    <name evidence="4" type="ORF">AKO1_002906</name>
</gene>
<feature type="domain" description="AB hydrolase-1" evidence="3">
    <location>
        <begin position="51"/>
        <end position="210"/>
    </location>
</feature>
<dbReference type="InterPro" id="IPR051601">
    <property type="entry name" value="Serine_prot/Carboxylest_S33"/>
</dbReference>
<evidence type="ECO:0000313" key="4">
    <source>
        <dbReference type="EMBL" id="KAL0485338.1"/>
    </source>
</evidence>
<keyword evidence="5" id="KW-1185">Reference proteome</keyword>